<keyword evidence="3" id="KW-0731">Sigma factor</keyword>
<protein>
    <submittedName>
        <fullName evidence="8">Sigma factor-like helix-turn-helix DNA-binding protein</fullName>
    </submittedName>
</protein>
<keyword evidence="4" id="KW-0804">Transcription</keyword>
<keyword evidence="6" id="KW-0812">Transmembrane</keyword>
<feature type="compositionally biased region" description="Polar residues" evidence="5">
    <location>
        <begin position="24"/>
        <end position="39"/>
    </location>
</feature>
<feature type="compositionally biased region" description="Basic and acidic residues" evidence="5">
    <location>
        <begin position="523"/>
        <end position="533"/>
    </location>
</feature>
<name>A0ABW8AA69_9ACTN</name>
<keyword evidence="6" id="KW-0472">Membrane</keyword>
<keyword evidence="9" id="KW-1185">Reference proteome</keyword>
<dbReference type="InterPro" id="IPR013324">
    <property type="entry name" value="RNA_pol_sigma_r3/r4-like"/>
</dbReference>
<evidence type="ECO:0000313" key="8">
    <source>
        <dbReference type="EMBL" id="MFI7443689.1"/>
    </source>
</evidence>
<evidence type="ECO:0000256" key="6">
    <source>
        <dbReference type="SAM" id="Phobius"/>
    </source>
</evidence>
<evidence type="ECO:0000256" key="5">
    <source>
        <dbReference type="SAM" id="MobiDB-lite"/>
    </source>
</evidence>
<organism evidence="8 9">
    <name type="scientific">Nonomuraea indica</name>
    <dbReference type="NCBI Taxonomy" id="1581193"/>
    <lineage>
        <taxon>Bacteria</taxon>
        <taxon>Bacillati</taxon>
        <taxon>Actinomycetota</taxon>
        <taxon>Actinomycetes</taxon>
        <taxon>Streptosporangiales</taxon>
        <taxon>Streptosporangiaceae</taxon>
        <taxon>Nonomuraea</taxon>
    </lineage>
</organism>
<evidence type="ECO:0000259" key="7">
    <source>
        <dbReference type="Pfam" id="PF08281"/>
    </source>
</evidence>
<dbReference type="Proteomes" id="UP001612928">
    <property type="component" value="Unassembled WGS sequence"/>
</dbReference>
<evidence type="ECO:0000256" key="4">
    <source>
        <dbReference type="ARBA" id="ARBA00023163"/>
    </source>
</evidence>
<comment type="caution">
    <text evidence="8">The sequence shown here is derived from an EMBL/GenBank/DDBJ whole genome shotgun (WGS) entry which is preliminary data.</text>
</comment>
<proteinExistence type="inferred from homology"/>
<dbReference type="RefSeq" id="WP_397023847.1">
    <property type="nucleotide sequence ID" value="NZ_JBITMB010000006.1"/>
</dbReference>
<evidence type="ECO:0000256" key="2">
    <source>
        <dbReference type="ARBA" id="ARBA00023015"/>
    </source>
</evidence>
<accession>A0ABW8AA69</accession>
<feature type="region of interest" description="Disordered" evidence="5">
    <location>
        <begin position="1"/>
        <end position="44"/>
    </location>
</feature>
<dbReference type="EMBL" id="JBITMB010000006">
    <property type="protein sequence ID" value="MFI7443689.1"/>
    <property type="molecule type" value="Genomic_DNA"/>
</dbReference>
<comment type="similarity">
    <text evidence="1">Belongs to the sigma-70 factor family. ECF subfamily.</text>
</comment>
<feature type="region of interest" description="Disordered" evidence="5">
    <location>
        <begin position="408"/>
        <end position="567"/>
    </location>
</feature>
<keyword evidence="2" id="KW-0805">Transcription regulation</keyword>
<sequence>MIASPAVRLSSLTCPTGTAAPHSPGTTSSKRNGPVTQPLTGERSRAESLAELYDRHAAGLFAYCADQLGDQGAAADVLATVLTGAAASAPPRAALYAYARRELRRRDVVYAPPSADPLTDPASALVERALRELRPHQREVLVLSEVCGLDRAELAWALDVAPDTAQELLMNAARRYRRLLGAALAATRGRAPRSVADVYGALEVAPLRDVLGRLSWPSPPAALRVHFAGSRTAPAAPLFVRPRWPVPPQWPLPLNDLRDPATTTGVFPADLLTPPAPDHRAPHEAATAPMPKVRDPLAPTDTKGRPGGSGTSSWSWQEFSTGAWQPFPAPSATPGDAQAQRRPSATPGDVTAQGRPSATAGEGAFRSSTGRAPVERPFYLPRPIPADVLDDEPETLELPAVTDVAAHADPGHAGRARPGGLFTPREQATPPQRAAEPVYRMPVMPAPTGPQDLSAPPGDPAARGGTAFQDLAATPDPTASRESTASRGLAPSRYFSPAPVAPSPQAAPEGKAEQDGHATGAARADERKADALDRWAGAFEAPARRSAARSARKGGAAGPRGRRPRRDRHHDWAWEAIGFLVCVAIAMAVFFSTPSVFGF</sequence>
<reference evidence="8 9" key="1">
    <citation type="submission" date="2024-10" db="EMBL/GenBank/DDBJ databases">
        <title>The Natural Products Discovery Center: Release of the First 8490 Sequenced Strains for Exploring Actinobacteria Biosynthetic Diversity.</title>
        <authorList>
            <person name="Kalkreuter E."/>
            <person name="Kautsar S.A."/>
            <person name="Yang D."/>
            <person name="Bader C.D."/>
            <person name="Teijaro C.N."/>
            <person name="Fluegel L."/>
            <person name="Davis C.M."/>
            <person name="Simpson J.R."/>
            <person name="Lauterbach L."/>
            <person name="Steele A.D."/>
            <person name="Gui C."/>
            <person name="Meng S."/>
            <person name="Li G."/>
            <person name="Viehrig K."/>
            <person name="Ye F."/>
            <person name="Su P."/>
            <person name="Kiefer A.F."/>
            <person name="Nichols A."/>
            <person name="Cepeda A.J."/>
            <person name="Yan W."/>
            <person name="Fan B."/>
            <person name="Jiang Y."/>
            <person name="Adhikari A."/>
            <person name="Zheng C.-J."/>
            <person name="Schuster L."/>
            <person name="Cowan T.M."/>
            <person name="Smanski M.J."/>
            <person name="Chevrette M.G."/>
            <person name="De Carvalho L.P.S."/>
            <person name="Shen B."/>
        </authorList>
    </citation>
    <scope>NUCLEOTIDE SEQUENCE [LARGE SCALE GENOMIC DNA]</scope>
    <source>
        <strain evidence="8 9">NPDC049503</strain>
    </source>
</reference>
<feature type="domain" description="RNA polymerase sigma factor 70 region 4 type 2" evidence="7">
    <location>
        <begin position="125"/>
        <end position="172"/>
    </location>
</feature>
<dbReference type="Gene3D" id="1.10.10.10">
    <property type="entry name" value="Winged helix-like DNA-binding domain superfamily/Winged helix DNA-binding domain"/>
    <property type="match status" value="1"/>
</dbReference>
<dbReference type="Pfam" id="PF08281">
    <property type="entry name" value="Sigma70_r4_2"/>
    <property type="match status" value="1"/>
</dbReference>
<evidence type="ECO:0000313" key="9">
    <source>
        <dbReference type="Proteomes" id="UP001612928"/>
    </source>
</evidence>
<dbReference type="InterPro" id="IPR013249">
    <property type="entry name" value="RNA_pol_sigma70_r4_t2"/>
</dbReference>
<feature type="compositionally biased region" description="Low complexity" evidence="5">
    <location>
        <begin position="536"/>
        <end position="545"/>
    </location>
</feature>
<dbReference type="SUPFAM" id="SSF88659">
    <property type="entry name" value="Sigma3 and sigma4 domains of RNA polymerase sigma factors"/>
    <property type="match status" value="1"/>
</dbReference>
<dbReference type="InterPro" id="IPR036388">
    <property type="entry name" value="WH-like_DNA-bd_sf"/>
</dbReference>
<keyword evidence="6" id="KW-1133">Transmembrane helix</keyword>
<evidence type="ECO:0000256" key="1">
    <source>
        <dbReference type="ARBA" id="ARBA00010641"/>
    </source>
</evidence>
<gene>
    <name evidence="8" type="ORF">ACIBP5_27280</name>
</gene>
<feature type="compositionally biased region" description="Polar residues" evidence="5">
    <location>
        <begin position="311"/>
        <end position="323"/>
    </location>
</feature>
<evidence type="ECO:0000256" key="3">
    <source>
        <dbReference type="ARBA" id="ARBA00023082"/>
    </source>
</evidence>
<feature type="region of interest" description="Disordered" evidence="5">
    <location>
        <begin position="263"/>
        <end position="378"/>
    </location>
</feature>
<feature type="transmembrane region" description="Helical" evidence="6">
    <location>
        <begin position="572"/>
        <end position="591"/>
    </location>
</feature>